<dbReference type="RefSeq" id="WP_149487002.1">
    <property type="nucleotide sequence ID" value="NZ_CP036150.1"/>
</dbReference>
<feature type="transmembrane region" description="Helical" evidence="7">
    <location>
        <begin position="6"/>
        <end position="25"/>
    </location>
</feature>
<dbReference type="Pfam" id="PF01899">
    <property type="entry name" value="MNHE"/>
    <property type="match status" value="1"/>
</dbReference>
<evidence type="ECO:0000313" key="8">
    <source>
        <dbReference type="EMBL" id="QEN08923.1"/>
    </source>
</evidence>
<dbReference type="PANTHER" id="PTHR34584:SF1">
    <property type="entry name" value="NA(+)_H(+) ANTIPORTER SUBUNIT E1"/>
    <property type="match status" value="1"/>
</dbReference>
<dbReference type="InterPro" id="IPR002758">
    <property type="entry name" value="Cation_antiport_E"/>
</dbReference>
<evidence type="ECO:0000256" key="3">
    <source>
        <dbReference type="ARBA" id="ARBA00022475"/>
    </source>
</evidence>
<evidence type="ECO:0000256" key="5">
    <source>
        <dbReference type="ARBA" id="ARBA00022989"/>
    </source>
</evidence>
<evidence type="ECO:0000256" key="2">
    <source>
        <dbReference type="ARBA" id="ARBA00006228"/>
    </source>
</evidence>
<sequence>MRATTLWSITRVAITFVVLFILWLLFTFSLDLFSLIAGLTGSLGISLITYKVFIPAHDASRNGFIPRPLFLFFFLAVLLYQLYSSSIKMLITIIKGNPNPKIVHFRTRIRSDLARMVLSNSITFTPGTITLDLNDDHLTVHWFFCNTNHSKLAGEIVKGQLEKHIQRVWV</sequence>
<keyword evidence="6 7" id="KW-0472">Membrane</keyword>
<feature type="transmembrane region" description="Helical" evidence="7">
    <location>
        <begin position="65"/>
        <end position="83"/>
    </location>
</feature>
<evidence type="ECO:0000256" key="7">
    <source>
        <dbReference type="SAM" id="Phobius"/>
    </source>
</evidence>
<dbReference type="AlphaFoldDB" id="A0A5C1QLJ2"/>
<evidence type="ECO:0000313" key="9">
    <source>
        <dbReference type="Proteomes" id="UP000324209"/>
    </source>
</evidence>
<evidence type="ECO:0000256" key="4">
    <source>
        <dbReference type="ARBA" id="ARBA00022692"/>
    </source>
</evidence>
<dbReference type="GO" id="GO:0005886">
    <property type="term" value="C:plasma membrane"/>
    <property type="evidence" value="ECO:0007669"/>
    <property type="project" value="UniProtKB-SubCell"/>
</dbReference>
<evidence type="ECO:0000256" key="1">
    <source>
        <dbReference type="ARBA" id="ARBA00004651"/>
    </source>
</evidence>
<dbReference type="OrthoDB" id="9800498at2"/>
<keyword evidence="9" id="KW-1185">Reference proteome</keyword>
<dbReference type="PIRSF" id="PIRSF019239">
    <property type="entry name" value="MrpE"/>
    <property type="match status" value="1"/>
</dbReference>
<accession>A0A5C1QLJ2</accession>
<proteinExistence type="inferred from homology"/>
<keyword evidence="5 7" id="KW-1133">Transmembrane helix</keyword>
<keyword evidence="4 7" id="KW-0812">Transmembrane</keyword>
<feature type="transmembrane region" description="Helical" evidence="7">
    <location>
        <begin position="32"/>
        <end position="53"/>
    </location>
</feature>
<keyword evidence="3" id="KW-1003">Cell membrane</keyword>
<dbReference type="Proteomes" id="UP000324209">
    <property type="component" value="Chromosome"/>
</dbReference>
<evidence type="ECO:0000256" key="6">
    <source>
        <dbReference type="ARBA" id="ARBA00023136"/>
    </source>
</evidence>
<dbReference type="GO" id="GO:0008324">
    <property type="term" value="F:monoatomic cation transmembrane transporter activity"/>
    <property type="evidence" value="ECO:0007669"/>
    <property type="project" value="InterPro"/>
</dbReference>
<reference evidence="8 9" key="1">
    <citation type="submission" date="2019-02" db="EMBL/GenBank/DDBJ databases">
        <title>Complete Genome Sequence and Methylome Analysis of free living Spirochaetas.</title>
        <authorList>
            <person name="Fomenkov A."/>
            <person name="Dubinina G."/>
            <person name="Leshcheva N."/>
            <person name="Mikheeva N."/>
            <person name="Grabovich M."/>
            <person name="Vincze T."/>
            <person name="Roberts R.J."/>
        </authorList>
    </citation>
    <scope>NUCLEOTIDE SEQUENCE [LARGE SCALE GENOMIC DNA]</scope>
    <source>
        <strain evidence="8 9">K2</strain>
    </source>
</reference>
<dbReference type="EMBL" id="CP036150">
    <property type="protein sequence ID" value="QEN08923.1"/>
    <property type="molecule type" value="Genomic_DNA"/>
</dbReference>
<dbReference type="PANTHER" id="PTHR34584">
    <property type="entry name" value="NA(+)/H(+) ANTIPORTER SUBUNIT E1"/>
    <property type="match status" value="1"/>
</dbReference>
<comment type="similarity">
    <text evidence="2">Belongs to the CPA3 antiporters (TC 2.A.63) subunit E family.</text>
</comment>
<name>A0A5C1QLJ2_9SPIO</name>
<protein>
    <submittedName>
        <fullName evidence="8">Cation:proton antiporter</fullName>
    </submittedName>
</protein>
<comment type="subcellular location">
    <subcellularLocation>
        <location evidence="1">Cell membrane</location>
        <topology evidence="1">Multi-pass membrane protein</topology>
    </subcellularLocation>
</comment>
<gene>
    <name evidence="8" type="ORF">EXM22_13315</name>
</gene>
<organism evidence="8 9">
    <name type="scientific">Oceanispirochaeta crateris</name>
    <dbReference type="NCBI Taxonomy" id="2518645"/>
    <lineage>
        <taxon>Bacteria</taxon>
        <taxon>Pseudomonadati</taxon>
        <taxon>Spirochaetota</taxon>
        <taxon>Spirochaetia</taxon>
        <taxon>Spirochaetales</taxon>
        <taxon>Spirochaetaceae</taxon>
        <taxon>Oceanispirochaeta</taxon>
    </lineage>
</organism>
<dbReference type="KEGG" id="ock:EXM22_13315"/>